<organism evidence="2 3">
    <name type="scientific">Candidatus Rhodoblastus alkanivorans</name>
    <dbReference type="NCBI Taxonomy" id="2954117"/>
    <lineage>
        <taxon>Bacteria</taxon>
        <taxon>Pseudomonadati</taxon>
        <taxon>Pseudomonadota</taxon>
        <taxon>Alphaproteobacteria</taxon>
        <taxon>Hyphomicrobiales</taxon>
        <taxon>Rhodoblastaceae</taxon>
        <taxon>Rhodoblastus</taxon>
    </lineage>
</organism>
<reference evidence="2" key="1">
    <citation type="journal article" date="2022" name="ISME J.">
        <title>Identification of active gaseous-alkane degraders at natural gas seeps.</title>
        <authorList>
            <person name="Farhan Ul Haque M."/>
            <person name="Hernandez M."/>
            <person name="Crombie A.T."/>
            <person name="Murrell J.C."/>
        </authorList>
    </citation>
    <scope>NUCLEOTIDE SEQUENCE</scope>
    <source>
        <strain evidence="2">PC2</strain>
    </source>
</reference>
<feature type="transmembrane region" description="Helical" evidence="1">
    <location>
        <begin position="6"/>
        <end position="34"/>
    </location>
</feature>
<keyword evidence="1" id="KW-0812">Transmembrane</keyword>
<dbReference type="Proteomes" id="UP001139104">
    <property type="component" value="Unassembled WGS sequence"/>
</dbReference>
<keyword evidence="1" id="KW-1133">Transmembrane helix</keyword>
<evidence type="ECO:0000313" key="3">
    <source>
        <dbReference type="Proteomes" id="UP001139104"/>
    </source>
</evidence>
<comment type="caution">
    <text evidence="2">The sequence shown here is derived from an EMBL/GenBank/DDBJ whole genome shotgun (WGS) entry which is preliminary data.</text>
</comment>
<evidence type="ECO:0000313" key="2">
    <source>
        <dbReference type="EMBL" id="MCI4684683.1"/>
    </source>
</evidence>
<accession>A0ABS9ZAK7</accession>
<proteinExistence type="predicted"/>
<dbReference type="CDD" id="cd01324">
    <property type="entry name" value="cbb3_Oxidase_CcoQ"/>
    <property type="match status" value="1"/>
</dbReference>
<keyword evidence="1" id="KW-0472">Membrane</keyword>
<name>A0ABS9ZAK7_9HYPH</name>
<keyword evidence="3" id="KW-1185">Reference proteome</keyword>
<evidence type="ECO:0000256" key="1">
    <source>
        <dbReference type="SAM" id="Phobius"/>
    </source>
</evidence>
<dbReference type="EMBL" id="JAIVFP010000001">
    <property type="protein sequence ID" value="MCI4684683.1"/>
    <property type="molecule type" value="Genomic_DNA"/>
</dbReference>
<dbReference type="Pfam" id="PF05545">
    <property type="entry name" value="FixQ"/>
    <property type="match status" value="1"/>
</dbReference>
<dbReference type="InterPro" id="IPR008621">
    <property type="entry name" value="Cbb3-typ_cyt_oxidase_comp"/>
</dbReference>
<gene>
    <name evidence="2" type="ORF">K2U94_18240</name>
</gene>
<sequence length="52" mass="5798">MEPDYFIAILGPLKLFSLLSVIVAFTGVVVFALWPSKKKSFDEAARLPLNED</sequence>
<dbReference type="RefSeq" id="WP_243068569.1">
    <property type="nucleotide sequence ID" value="NZ_JAIVFK010000005.1"/>
</dbReference>
<protein>
    <submittedName>
        <fullName evidence="2">Cbb3-type cytochrome c oxidase subunit 3</fullName>
    </submittedName>
</protein>